<keyword evidence="1" id="KW-1133">Transmembrane helix</keyword>
<sequence length="232" mass="26084">MKFVFIKPWRLLVALVLMVASFARALEVDDPKYGFRLTVPDDFTPLDIDPKEKEAIYQFVRPSEEPGQSVTVIHIEALGGTIKVGSRNDPSKFQAPSGMEIQHSEFEWRGHKMDLLYITTPTPEGGRMGVYTLQIPLAHEAIQLQVGGPVEKKSDVRALFDKTAASFINTRPLHGEGEATTPSVTHRKLSGEDRILKLTTAIFKMSVATLLLFIAVRGVWRSIRRKRKLPEF</sequence>
<accession>A0ABT3FZ67</accession>
<evidence type="ECO:0000313" key="3">
    <source>
        <dbReference type="EMBL" id="MCW1912556.1"/>
    </source>
</evidence>
<reference evidence="3" key="1">
    <citation type="submission" date="2022-10" db="EMBL/GenBank/DDBJ databases">
        <title>Luteolibacter sp. GHJ8, whole genome shotgun sequencing project.</title>
        <authorList>
            <person name="Zhao G."/>
            <person name="Shen L."/>
        </authorList>
    </citation>
    <scope>NUCLEOTIDE SEQUENCE</scope>
    <source>
        <strain evidence="3">GHJ8</strain>
    </source>
</reference>
<protein>
    <submittedName>
        <fullName evidence="3">Uncharacterized protein</fullName>
    </submittedName>
</protein>
<dbReference type="RefSeq" id="WP_264511073.1">
    <property type="nucleotide sequence ID" value="NZ_JAPDDR010000002.1"/>
</dbReference>
<dbReference type="Proteomes" id="UP001165653">
    <property type="component" value="Unassembled WGS sequence"/>
</dbReference>
<keyword evidence="2" id="KW-0732">Signal</keyword>
<keyword evidence="1" id="KW-0812">Transmembrane</keyword>
<comment type="caution">
    <text evidence="3">The sequence shown here is derived from an EMBL/GenBank/DDBJ whole genome shotgun (WGS) entry which is preliminary data.</text>
</comment>
<evidence type="ECO:0000256" key="2">
    <source>
        <dbReference type="SAM" id="SignalP"/>
    </source>
</evidence>
<evidence type="ECO:0000313" key="4">
    <source>
        <dbReference type="Proteomes" id="UP001165653"/>
    </source>
</evidence>
<feature type="transmembrane region" description="Helical" evidence="1">
    <location>
        <begin position="201"/>
        <end position="220"/>
    </location>
</feature>
<feature type="chain" id="PRO_5046742526" evidence="2">
    <location>
        <begin position="26"/>
        <end position="232"/>
    </location>
</feature>
<evidence type="ECO:0000256" key="1">
    <source>
        <dbReference type="SAM" id="Phobius"/>
    </source>
</evidence>
<feature type="signal peptide" evidence="2">
    <location>
        <begin position="1"/>
        <end position="25"/>
    </location>
</feature>
<gene>
    <name evidence="3" type="ORF">OJ996_03155</name>
</gene>
<dbReference type="EMBL" id="JAPDDR010000002">
    <property type="protein sequence ID" value="MCW1912556.1"/>
    <property type="molecule type" value="Genomic_DNA"/>
</dbReference>
<proteinExistence type="predicted"/>
<keyword evidence="1" id="KW-0472">Membrane</keyword>
<name>A0ABT3FZ67_9BACT</name>
<keyword evidence="4" id="KW-1185">Reference proteome</keyword>
<organism evidence="3 4">
    <name type="scientific">Luteolibacter rhizosphaerae</name>
    <dbReference type="NCBI Taxonomy" id="2989719"/>
    <lineage>
        <taxon>Bacteria</taxon>
        <taxon>Pseudomonadati</taxon>
        <taxon>Verrucomicrobiota</taxon>
        <taxon>Verrucomicrobiia</taxon>
        <taxon>Verrucomicrobiales</taxon>
        <taxon>Verrucomicrobiaceae</taxon>
        <taxon>Luteolibacter</taxon>
    </lineage>
</organism>